<comment type="caution">
    <text evidence="1">The sequence shown here is derived from an EMBL/GenBank/DDBJ whole genome shotgun (WGS) entry which is preliminary data.</text>
</comment>
<protein>
    <submittedName>
        <fullName evidence="1">Uncharacterized protein</fullName>
    </submittedName>
</protein>
<dbReference type="Proteomes" id="UP000663880">
    <property type="component" value="Unassembled WGS sequence"/>
</dbReference>
<dbReference type="EMBL" id="CAJOBZ010000032">
    <property type="protein sequence ID" value="CAF4893457.1"/>
    <property type="molecule type" value="Genomic_DNA"/>
</dbReference>
<keyword evidence="2" id="KW-1185">Reference proteome</keyword>
<dbReference type="AlphaFoldDB" id="A0A821UPH3"/>
<sequence length="114" mass="12946">MYWESSSSAPFSRSFLLKRSPFKKPSIPVYALYVICQALQVPSLAARLKLSAVRVLVSASFDRQDALILSAIKRGYLFIRSKKLPILAKYVPRLQIDFHIPLKLCAQDIVSYDI</sequence>
<proteinExistence type="predicted"/>
<name>A0A821UPH3_9NEOP</name>
<evidence type="ECO:0000313" key="1">
    <source>
        <dbReference type="EMBL" id="CAF4893457.1"/>
    </source>
</evidence>
<evidence type="ECO:0000313" key="2">
    <source>
        <dbReference type="Proteomes" id="UP000663880"/>
    </source>
</evidence>
<accession>A0A821UPH3</accession>
<organism evidence="1 2">
    <name type="scientific">Pieris macdunnoughi</name>
    <dbReference type="NCBI Taxonomy" id="345717"/>
    <lineage>
        <taxon>Eukaryota</taxon>
        <taxon>Metazoa</taxon>
        <taxon>Ecdysozoa</taxon>
        <taxon>Arthropoda</taxon>
        <taxon>Hexapoda</taxon>
        <taxon>Insecta</taxon>
        <taxon>Pterygota</taxon>
        <taxon>Neoptera</taxon>
        <taxon>Endopterygota</taxon>
        <taxon>Lepidoptera</taxon>
        <taxon>Glossata</taxon>
        <taxon>Ditrysia</taxon>
        <taxon>Papilionoidea</taxon>
        <taxon>Pieridae</taxon>
        <taxon>Pierinae</taxon>
        <taxon>Pieris</taxon>
    </lineage>
</organism>
<reference evidence="1" key="1">
    <citation type="submission" date="2021-02" db="EMBL/GenBank/DDBJ databases">
        <authorList>
            <person name="Steward A R."/>
        </authorList>
    </citation>
    <scope>NUCLEOTIDE SEQUENCE</scope>
</reference>
<gene>
    <name evidence="1" type="ORF">PMACD_LOCUS10671</name>
</gene>